<accession>A0A840L2M0</accession>
<dbReference type="Proteomes" id="UP000562027">
    <property type="component" value="Unassembled WGS sequence"/>
</dbReference>
<reference evidence="1 2" key="1">
    <citation type="submission" date="2020-08" db="EMBL/GenBank/DDBJ databases">
        <title>Functional genomics of gut bacteria from endangered species of beetles.</title>
        <authorList>
            <person name="Carlos-Shanley C."/>
        </authorList>
    </citation>
    <scope>NUCLEOTIDE SEQUENCE [LARGE SCALE GENOMIC DNA]</scope>
    <source>
        <strain evidence="1 2">S00239</strain>
    </source>
</reference>
<name>A0A840L2M0_9BURK</name>
<comment type="caution">
    <text evidence="1">The sequence shown here is derived from an EMBL/GenBank/DDBJ whole genome shotgun (WGS) entry which is preliminary data.</text>
</comment>
<protein>
    <submittedName>
        <fullName evidence="1">Uncharacterized protein</fullName>
    </submittedName>
</protein>
<organism evidence="1 2">
    <name type="scientific">Roseateles oligotrophus</name>
    <dbReference type="NCBI Taxonomy" id="1769250"/>
    <lineage>
        <taxon>Bacteria</taxon>
        <taxon>Pseudomonadati</taxon>
        <taxon>Pseudomonadota</taxon>
        <taxon>Betaproteobacteria</taxon>
        <taxon>Burkholderiales</taxon>
        <taxon>Sphaerotilaceae</taxon>
        <taxon>Roseateles</taxon>
    </lineage>
</organism>
<evidence type="ECO:0000313" key="1">
    <source>
        <dbReference type="EMBL" id="MBB4842490.1"/>
    </source>
</evidence>
<keyword evidence="2" id="KW-1185">Reference proteome</keyword>
<proteinExistence type="predicted"/>
<sequence>MTTQSSGMLAASRLTEGAPAHYLRRVAHSIILRAALRGRISWPVALLMLNKLGGVQ</sequence>
<dbReference type="AlphaFoldDB" id="A0A840L2M0"/>
<gene>
    <name evidence="1" type="ORF">HNP55_001005</name>
</gene>
<dbReference type="RefSeq" id="WP_184296847.1">
    <property type="nucleotide sequence ID" value="NZ_JACHLP010000002.1"/>
</dbReference>
<dbReference type="EMBL" id="JACHLP010000002">
    <property type="protein sequence ID" value="MBB4842490.1"/>
    <property type="molecule type" value="Genomic_DNA"/>
</dbReference>
<evidence type="ECO:0000313" key="2">
    <source>
        <dbReference type="Proteomes" id="UP000562027"/>
    </source>
</evidence>